<organism evidence="2 3">
    <name type="scientific">Boothiomyces macroporosus</name>
    <dbReference type="NCBI Taxonomy" id="261099"/>
    <lineage>
        <taxon>Eukaryota</taxon>
        <taxon>Fungi</taxon>
        <taxon>Fungi incertae sedis</taxon>
        <taxon>Chytridiomycota</taxon>
        <taxon>Chytridiomycota incertae sedis</taxon>
        <taxon>Chytridiomycetes</taxon>
        <taxon>Rhizophydiales</taxon>
        <taxon>Terramycetaceae</taxon>
        <taxon>Boothiomyces</taxon>
    </lineage>
</organism>
<dbReference type="EMBL" id="JADGKB010000005">
    <property type="protein sequence ID" value="KAJ3261542.1"/>
    <property type="molecule type" value="Genomic_DNA"/>
</dbReference>
<evidence type="ECO:0000313" key="3">
    <source>
        <dbReference type="Proteomes" id="UP001210925"/>
    </source>
</evidence>
<feature type="compositionally biased region" description="Basic residues" evidence="1">
    <location>
        <begin position="122"/>
        <end position="135"/>
    </location>
</feature>
<protein>
    <submittedName>
        <fullName evidence="2">Uncharacterized protein</fullName>
    </submittedName>
</protein>
<keyword evidence="3" id="KW-1185">Reference proteome</keyword>
<name>A0AAD5UNQ0_9FUNG</name>
<feature type="region of interest" description="Disordered" evidence="1">
    <location>
        <begin position="118"/>
        <end position="139"/>
    </location>
</feature>
<dbReference type="Proteomes" id="UP001210925">
    <property type="component" value="Unassembled WGS sequence"/>
</dbReference>
<feature type="region of interest" description="Disordered" evidence="1">
    <location>
        <begin position="237"/>
        <end position="262"/>
    </location>
</feature>
<accession>A0AAD5UNQ0</accession>
<proteinExistence type="predicted"/>
<evidence type="ECO:0000256" key="1">
    <source>
        <dbReference type="SAM" id="MobiDB-lite"/>
    </source>
</evidence>
<dbReference type="AlphaFoldDB" id="A0AAD5UNQ0"/>
<gene>
    <name evidence="2" type="ORF">HK103_005380</name>
</gene>
<sequence length="281" mass="30507">MGCGVSKEGNQIVATTIPKPKLAESVTDSSQGSDVLSKRVIPSIPINTVGQSVAFEIPLDELTESIKPAKTLSQSAKLSLPKLTISENDIKAKLANTEARWKVGNDLDNLLYGDLADQQETKKRRRGDKPKLKSRKEKDPEDLAALKLRLLEKEQAAKINRDREISKLQLKLARQEEHARKVLERKKALGAGSNEELRLSWGGEKGLGDSVMPLGSQASLNTESNQDVKLGNLSAVNRMGSGRSNATDTTDTTDVVGDRPSTVDPLKTVFDISINQTAPTS</sequence>
<reference evidence="2" key="1">
    <citation type="submission" date="2020-05" db="EMBL/GenBank/DDBJ databases">
        <title>Phylogenomic resolution of chytrid fungi.</title>
        <authorList>
            <person name="Stajich J.E."/>
            <person name="Amses K."/>
            <person name="Simmons R."/>
            <person name="Seto K."/>
            <person name="Myers J."/>
            <person name="Bonds A."/>
            <person name="Quandt C.A."/>
            <person name="Barry K."/>
            <person name="Liu P."/>
            <person name="Grigoriev I."/>
            <person name="Longcore J.E."/>
            <person name="James T.Y."/>
        </authorList>
    </citation>
    <scope>NUCLEOTIDE SEQUENCE</scope>
    <source>
        <strain evidence="2">PLAUS21</strain>
    </source>
</reference>
<comment type="caution">
    <text evidence="2">The sequence shown here is derived from an EMBL/GenBank/DDBJ whole genome shotgun (WGS) entry which is preliminary data.</text>
</comment>
<evidence type="ECO:0000313" key="2">
    <source>
        <dbReference type="EMBL" id="KAJ3261542.1"/>
    </source>
</evidence>